<dbReference type="GO" id="GO:0003677">
    <property type="term" value="F:DNA binding"/>
    <property type="evidence" value="ECO:0007669"/>
    <property type="project" value="InterPro"/>
</dbReference>
<feature type="domain" description="Transposase IS200-like" evidence="1">
    <location>
        <begin position="3"/>
        <end position="113"/>
    </location>
</feature>
<sequence>MLVPKYRRKVFTGVMLTRVESIFSELMSKWEGSLVEFNGEADHLHLLIQYNPQTQLSKLINNLKTVSSRYLRKEFPDQVNKYYSKKVFWTGGYFIASCGGVTVEQLKEYVQSQDRPD</sequence>
<dbReference type="SUPFAM" id="SSF143422">
    <property type="entry name" value="Transposase IS200-like"/>
    <property type="match status" value="1"/>
</dbReference>
<proteinExistence type="predicted"/>
<evidence type="ECO:0000259" key="1">
    <source>
        <dbReference type="SMART" id="SM01321"/>
    </source>
</evidence>
<dbReference type="PANTHER" id="PTHR33360:SF2">
    <property type="entry name" value="TRANSPOSASE FOR INSERTION SEQUENCE ELEMENT IS200"/>
    <property type="match status" value="1"/>
</dbReference>
<dbReference type="GO" id="GO:0004803">
    <property type="term" value="F:transposase activity"/>
    <property type="evidence" value="ECO:0007669"/>
    <property type="project" value="InterPro"/>
</dbReference>
<name>A0A1D9FWR4_MOOP1</name>
<reference evidence="3" key="1">
    <citation type="submission" date="2016-10" db="EMBL/GenBank/DDBJ databases">
        <title>Comparative genomics uncovers the prolific and rare metabolic potential of the cyanobacterial genus Moorea.</title>
        <authorList>
            <person name="Leao T."/>
            <person name="Castelao G."/>
            <person name="Korobeynikov A."/>
            <person name="Monroe E.A."/>
            <person name="Podell S."/>
            <person name="Glukhov E."/>
            <person name="Allen E."/>
            <person name="Gerwick W.H."/>
            <person name="Gerwick L."/>
        </authorList>
    </citation>
    <scope>NUCLEOTIDE SEQUENCE [LARGE SCALE GENOMIC DNA]</scope>
    <source>
        <strain evidence="3">JHB</strain>
    </source>
</reference>
<dbReference type="EMBL" id="CP017708">
    <property type="protein sequence ID" value="AOY79714.1"/>
    <property type="molecule type" value="Genomic_DNA"/>
</dbReference>
<dbReference type="GO" id="GO:0006313">
    <property type="term" value="P:DNA transposition"/>
    <property type="evidence" value="ECO:0007669"/>
    <property type="project" value="InterPro"/>
</dbReference>
<dbReference type="InterPro" id="IPR036515">
    <property type="entry name" value="Transposase_17_sf"/>
</dbReference>
<dbReference type="InterPro" id="IPR002686">
    <property type="entry name" value="Transposase_17"/>
</dbReference>
<dbReference type="SMART" id="SM01321">
    <property type="entry name" value="Y1_Tnp"/>
    <property type="match status" value="1"/>
</dbReference>
<evidence type="ECO:0000313" key="3">
    <source>
        <dbReference type="Proteomes" id="UP000176944"/>
    </source>
</evidence>
<organism evidence="2 3">
    <name type="scientific">Moorena producens (strain JHB)</name>
    <dbReference type="NCBI Taxonomy" id="1454205"/>
    <lineage>
        <taxon>Bacteria</taxon>
        <taxon>Bacillati</taxon>
        <taxon>Cyanobacteriota</taxon>
        <taxon>Cyanophyceae</taxon>
        <taxon>Coleofasciculales</taxon>
        <taxon>Coleofasciculaceae</taxon>
        <taxon>Moorena</taxon>
    </lineage>
</organism>
<dbReference type="AlphaFoldDB" id="A0A1D9FWR4"/>
<dbReference type="PANTHER" id="PTHR33360">
    <property type="entry name" value="TRANSPOSASE FOR INSERTION SEQUENCE ELEMENT IS200"/>
    <property type="match status" value="1"/>
</dbReference>
<dbReference type="Pfam" id="PF01797">
    <property type="entry name" value="Y1_Tnp"/>
    <property type="match status" value="1"/>
</dbReference>
<dbReference type="NCBIfam" id="NF033573">
    <property type="entry name" value="transpos_IS200"/>
    <property type="match status" value="1"/>
</dbReference>
<dbReference type="Proteomes" id="UP000176944">
    <property type="component" value="Chromosome"/>
</dbReference>
<gene>
    <name evidence="2" type="primary">tnpA</name>
    <name evidence="2" type="ORF">BJP36_07020</name>
</gene>
<accession>A0A1D9FWR4</accession>
<dbReference type="Gene3D" id="3.30.70.1290">
    <property type="entry name" value="Transposase IS200-like"/>
    <property type="match status" value="1"/>
</dbReference>
<evidence type="ECO:0000313" key="2">
    <source>
        <dbReference type="EMBL" id="AOY79714.1"/>
    </source>
</evidence>
<protein>
    <submittedName>
        <fullName evidence="2">IS200/IS605 family transposase</fullName>
    </submittedName>
</protein>